<keyword evidence="2" id="KW-1185">Reference proteome</keyword>
<dbReference type="Proteomes" id="UP000319671">
    <property type="component" value="Unassembled WGS sequence"/>
</dbReference>
<comment type="caution">
    <text evidence="1">The sequence shown here is derived from an EMBL/GenBank/DDBJ whole genome shotgun (WGS) entry which is preliminary data.</text>
</comment>
<evidence type="ECO:0000313" key="1">
    <source>
        <dbReference type="EMBL" id="TWD91627.1"/>
    </source>
</evidence>
<accession>A0A561CKV5</accession>
<protein>
    <submittedName>
        <fullName evidence="1">Uncharacterized protein DUF1398</fullName>
    </submittedName>
</protein>
<sequence length="91" mass="10338">MQYHINVATGQASYMGEHSELQTEPQVNFVIANHFNRDQALQSIANITLPFLDFLREMANAGITTYTVHISKKKAIYQGKNGEQLEEQIQL</sequence>
<dbReference type="EMBL" id="VIVN01000021">
    <property type="protein sequence ID" value="TWD91627.1"/>
    <property type="molecule type" value="Genomic_DNA"/>
</dbReference>
<reference evidence="1 2" key="1">
    <citation type="submission" date="2019-06" db="EMBL/GenBank/DDBJ databases">
        <title>Sorghum-associated microbial communities from plants grown in Nebraska, USA.</title>
        <authorList>
            <person name="Schachtman D."/>
        </authorList>
    </citation>
    <scope>NUCLEOTIDE SEQUENCE [LARGE SCALE GENOMIC DNA]</scope>
    <source>
        <strain evidence="1 2">2482</strain>
    </source>
</reference>
<dbReference type="Pfam" id="PF07166">
    <property type="entry name" value="DUF1398"/>
    <property type="match status" value="1"/>
</dbReference>
<dbReference type="Gene3D" id="3.30.1810.10">
    <property type="entry name" value="YdfO-like"/>
    <property type="match status" value="1"/>
</dbReference>
<organism evidence="1 2">
    <name type="scientific">Neobacillus bataviensis</name>
    <dbReference type="NCBI Taxonomy" id="220685"/>
    <lineage>
        <taxon>Bacteria</taxon>
        <taxon>Bacillati</taxon>
        <taxon>Bacillota</taxon>
        <taxon>Bacilli</taxon>
        <taxon>Bacillales</taxon>
        <taxon>Bacillaceae</taxon>
        <taxon>Neobacillus</taxon>
    </lineage>
</organism>
<proteinExistence type="predicted"/>
<dbReference type="InterPro" id="IPR009833">
    <property type="entry name" value="DUF1398"/>
</dbReference>
<name>A0A561CKV5_9BACI</name>
<dbReference type="SUPFAM" id="SSF160419">
    <property type="entry name" value="YdfO-like"/>
    <property type="match status" value="1"/>
</dbReference>
<evidence type="ECO:0000313" key="2">
    <source>
        <dbReference type="Proteomes" id="UP000319671"/>
    </source>
</evidence>
<gene>
    <name evidence="1" type="ORF">FB550_12169</name>
</gene>
<dbReference type="AlphaFoldDB" id="A0A561CKV5"/>
<dbReference type="InterPro" id="IPR036696">
    <property type="entry name" value="YdfO-like_sf"/>
</dbReference>